<dbReference type="SUPFAM" id="SSF57701">
    <property type="entry name" value="Zn2/Cys6 DNA-binding domain"/>
    <property type="match status" value="1"/>
</dbReference>
<name>A0A9W8PDY2_9HYPO</name>
<dbReference type="Pfam" id="PF11951">
    <property type="entry name" value="Fungal_trans_2"/>
    <property type="match status" value="1"/>
</dbReference>
<dbReference type="Gene3D" id="4.10.240.10">
    <property type="entry name" value="Zn(2)-C6 fungal-type DNA-binding domain"/>
    <property type="match status" value="1"/>
</dbReference>
<dbReference type="Proteomes" id="UP001152130">
    <property type="component" value="Unassembled WGS sequence"/>
</dbReference>
<keyword evidence="2" id="KW-0539">Nucleus</keyword>
<dbReference type="Pfam" id="PF00172">
    <property type="entry name" value="Zn_clus"/>
    <property type="match status" value="1"/>
</dbReference>
<dbReference type="InterPro" id="IPR036864">
    <property type="entry name" value="Zn2-C6_fun-type_DNA-bd_sf"/>
</dbReference>
<dbReference type="GO" id="GO:0000981">
    <property type="term" value="F:DNA-binding transcription factor activity, RNA polymerase II-specific"/>
    <property type="evidence" value="ECO:0007669"/>
    <property type="project" value="InterPro"/>
</dbReference>
<dbReference type="EMBL" id="JAPDHF010000026">
    <property type="protein sequence ID" value="KAJ4003627.1"/>
    <property type="molecule type" value="Genomic_DNA"/>
</dbReference>
<feature type="domain" description="Zn(2)-C6 fungal-type" evidence="3">
    <location>
        <begin position="10"/>
        <end position="38"/>
    </location>
</feature>
<evidence type="ECO:0000256" key="2">
    <source>
        <dbReference type="ARBA" id="ARBA00023242"/>
    </source>
</evidence>
<comment type="caution">
    <text evidence="4">The sequence shown here is derived from an EMBL/GenBank/DDBJ whole genome shotgun (WGS) entry which is preliminary data.</text>
</comment>
<evidence type="ECO:0000313" key="4">
    <source>
        <dbReference type="EMBL" id="KAJ4003627.1"/>
    </source>
</evidence>
<evidence type="ECO:0000256" key="1">
    <source>
        <dbReference type="ARBA" id="ARBA00004123"/>
    </source>
</evidence>
<organism evidence="4 5">
    <name type="scientific">Fusarium irregulare</name>
    <dbReference type="NCBI Taxonomy" id="2494466"/>
    <lineage>
        <taxon>Eukaryota</taxon>
        <taxon>Fungi</taxon>
        <taxon>Dikarya</taxon>
        <taxon>Ascomycota</taxon>
        <taxon>Pezizomycotina</taxon>
        <taxon>Sordariomycetes</taxon>
        <taxon>Hypocreomycetidae</taxon>
        <taxon>Hypocreales</taxon>
        <taxon>Nectriaceae</taxon>
        <taxon>Fusarium</taxon>
        <taxon>Fusarium incarnatum-equiseti species complex</taxon>
    </lineage>
</organism>
<dbReference type="PROSITE" id="PS50048">
    <property type="entry name" value="ZN2_CY6_FUNGAL_2"/>
    <property type="match status" value="1"/>
</dbReference>
<keyword evidence="5" id="KW-1185">Reference proteome</keyword>
<dbReference type="OrthoDB" id="3862662at2759"/>
<dbReference type="GO" id="GO:0005634">
    <property type="term" value="C:nucleus"/>
    <property type="evidence" value="ECO:0007669"/>
    <property type="project" value="UniProtKB-SubCell"/>
</dbReference>
<dbReference type="SMART" id="SM00066">
    <property type="entry name" value="GAL4"/>
    <property type="match status" value="1"/>
</dbReference>
<dbReference type="AlphaFoldDB" id="A0A9W8PDY2"/>
<protein>
    <recommendedName>
        <fullName evidence="3">Zn(2)-C6 fungal-type domain-containing protein</fullName>
    </recommendedName>
</protein>
<dbReference type="CDD" id="cd00067">
    <property type="entry name" value="GAL4"/>
    <property type="match status" value="1"/>
</dbReference>
<dbReference type="GO" id="GO:0008270">
    <property type="term" value="F:zinc ion binding"/>
    <property type="evidence" value="ECO:0007669"/>
    <property type="project" value="InterPro"/>
</dbReference>
<reference evidence="4" key="1">
    <citation type="submission" date="2022-10" db="EMBL/GenBank/DDBJ databases">
        <title>Fusarium specimens isolated from Avocado Roots.</title>
        <authorList>
            <person name="Stajich J."/>
            <person name="Roper C."/>
            <person name="Heimlech-Rivalta G."/>
        </authorList>
    </citation>
    <scope>NUCLEOTIDE SEQUENCE</scope>
    <source>
        <strain evidence="4">CF00143</strain>
    </source>
</reference>
<sequence>MASPSLYATACIGCRRRGRKCDRTLPTCLACQKRGVSCEGYVTKWPGVAARGKLAGKSIPVVNSSVGITQSDAQLTRAQQKRTRTNASSSFTDEEIDNFVQHYIADLSSIFYLGSGPSENPMFHYVLPLISTVPPIRFALAGSASCHIAARTSDEALERKSLRLRVHATYLLRETLQVPEAVCDQNVLASILMLAQLDMCSGDCTEFETHLKAAVAVVRGSNYDGRANRYYFEQRLAWLDLMSSTTSQRPPNLTLEEVKTIISRLSSNGQRQWSYDVFPCPIDLFEIITEALFLFNTQPEESKLRIKDLETRLDEWKPPLMTGARKYMVEAWKLGIKAYLHRLFPDTESIEPLSDQVLGLAELIPPASSWSYALLWPVFQVAVTLDDGDVKEKNIIRRRLRIALETIGCRHHSNALEVLEAVWAKREEFNRFSISIPGRTIMLV</sequence>
<accession>A0A9W8PDY2</accession>
<dbReference type="InterPro" id="IPR021858">
    <property type="entry name" value="Fun_TF"/>
</dbReference>
<gene>
    <name evidence="4" type="ORF">NW766_012077</name>
</gene>
<evidence type="ECO:0000313" key="5">
    <source>
        <dbReference type="Proteomes" id="UP001152130"/>
    </source>
</evidence>
<comment type="subcellular location">
    <subcellularLocation>
        <location evidence="1">Nucleus</location>
    </subcellularLocation>
</comment>
<dbReference type="PANTHER" id="PTHR37534:SF46">
    <property type="entry name" value="ZN(II)2CYS6 TRANSCRIPTION FACTOR (EUROFUNG)"/>
    <property type="match status" value="1"/>
</dbReference>
<evidence type="ECO:0000259" key="3">
    <source>
        <dbReference type="PROSITE" id="PS50048"/>
    </source>
</evidence>
<dbReference type="InterPro" id="IPR001138">
    <property type="entry name" value="Zn2Cys6_DnaBD"/>
</dbReference>
<proteinExistence type="predicted"/>
<dbReference type="PANTHER" id="PTHR37534">
    <property type="entry name" value="TRANSCRIPTIONAL ACTIVATOR PROTEIN UGA3"/>
    <property type="match status" value="1"/>
</dbReference>